<sequence precursor="true">MRLFLFVAFCAFAITSAIPTASGDGMAEVNEWRRKSGLKPFIEDAKMTEFAKSKARYRAERGLQNGHQGPKPPFHWHEGTGEAKPVWGWLTCEMESDFKYAGAGICVGKDGTRYMVLVCRDGSGRALISRNNVPVHSTAHLSPNPPKVESKPADN</sequence>
<proteinExistence type="predicted"/>
<dbReference type="EMBL" id="CP036272">
    <property type="protein sequence ID" value="QDT62276.1"/>
    <property type="molecule type" value="Genomic_DNA"/>
</dbReference>
<evidence type="ECO:0000256" key="1">
    <source>
        <dbReference type="SAM" id="MobiDB-lite"/>
    </source>
</evidence>
<dbReference type="Proteomes" id="UP000315003">
    <property type="component" value="Chromosome"/>
</dbReference>
<protein>
    <recommendedName>
        <fullName evidence="4">SCP domain-containing protein</fullName>
    </recommendedName>
</protein>
<reference evidence="2 3" key="1">
    <citation type="submission" date="2019-02" db="EMBL/GenBank/DDBJ databases">
        <title>Deep-cultivation of Planctomycetes and their phenomic and genomic characterization uncovers novel biology.</title>
        <authorList>
            <person name="Wiegand S."/>
            <person name="Jogler M."/>
            <person name="Boedeker C."/>
            <person name="Pinto D."/>
            <person name="Vollmers J."/>
            <person name="Rivas-Marin E."/>
            <person name="Kohn T."/>
            <person name="Peeters S.H."/>
            <person name="Heuer A."/>
            <person name="Rast P."/>
            <person name="Oberbeckmann S."/>
            <person name="Bunk B."/>
            <person name="Jeske O."/>
            <person name="Meyerdierks A."/>
            <person name="Storesund J.E."/>
            <person name="Kallscheuer N."/>
            <person name="Luecker S."/>
            <person name="Lage O.M."/>
            <person name="Pohl T."/>
            <person name="Merkel B.J."/>
            <person name="Hornburger P."/>
            <person name="Mueller R.-W."/>
            <person name="Bruemmer F."/>
            <person name="Labrenz M."/>
            <person name="Spormann A.M."/>
            <person name="Op den Camp H."/>
            <person name="Overmann J."/>
            <person name="Amann R."/>
            <person name="Jetten M.S.M."/>
            <person name="Mascher T."/>
            <person name="Medema M.H."/>
            <person name="Devos D.P."/>
            <person name="Kaster A.-K."/>
            <person name="Ovreas L."/>
            <person name="Rohde M."/>
            <person name="Galperin M.Y."/>
            <person name="Jogler C."/>
        </authorList>
    </citation>
    <scope>NUCLEOTIDE SEQUENCE [LARGE SCALE GENOMIC DNA]</scope>
    <source>
        <strain evidence="2 3">SV_7m_r</strain>
    </source>
</reference>
<evidence type="ECO:0000313" key="2">
    <source>
        <dbReference type="EMBL" id="QDT62276.1"/>
    </source>
</evidence>
<keyword evidence="3" id="KW-1185">Reference proteome</keyword>
<accession>A0A517T1N0</accession>
<dbReference type="AlphaFoldDB" id="A0A517T1N0"/>
<name>A0A517T1N0_9BACT</name>
<dbReference type="OrthoDB" id="267350at2"/>
<feature type="region of interest" description="Disordered" evidence="1">
    <location>
        <begin position="136"/>
        <end position="155"/>
    </location>
</feature>
<evidence type="ECO:0008006" key="4">
    <source>
        <dbReference type="Google" id="ProtNLM"/>
    </source>
</evidence>
<organism evidence="2 3">
    <name type="scientific">Stieleria bergensis</name>
    <dbReference type="NCBI Taxonomy" id="2528025"/>
    <lineage>
        <taxon>Bacteria</taxon>
        <taxon>Pseudomonadati</taxon>
        <taxon>Planctomycetota</taxon>
        <taxon>Planctomycetia</taxon>
        <taxon>Pirellulales</taxon>
        <taxon>Pirellulaceae</taxon>
        <taxon>Stieleria</taxon>
    </lineage>
</organism>
<dbReference type="RefSeq" id="WP_145276937.1">
    <property type="nucleotide sequence ID" value="NZ_CP036272.1"/>
</dbReference>
<gene>
    <name evidence="2" type="ORF">SV7mr_48230</name>
</gene>
<evidence type="ECO:0000313" key="3">
    <source>
        <dbReference type="Proteomes" id="UP000315003"/>
    </source>
</evidence>